<name>A0A2K8UJK1_9GAMM</name>
<sequence length="168" mass="18251">MARFGAGVSRADFWIFVVLLVLAIGGSAVSQAEEAGGRYYWSVLVLVYAAASIGRSWFQAKGQGGPVWDMIRTQVFHWFGTLVAIQIVLFFESDGITDRAPAAVFSLLLLALSTFLAGVHFNWTFLLLGCILAATAIGLGIADQISIYLVTIPLALLALFIVYRRKFG</sequence>
<organism evidence="2 3">
    <name type="scientific">Candidatus Thiodictyon syntrophicum</name>
    <dbReference type="NCBI Taxonomy" id="1166950"/>
    <lineage>
        <taxon>Bacteria</taxon>
        <taxon>Pseudomonadati</taxon>
        <taxon>Pseudomonadota</taxon>
        <taxon>Gammaproteobacteria</taxon>
        <taxon>Chromatiales</taxon>
        <taxon>Chromatiaceae</taxon>
        <taxon>Thiodictyon</taxon>
    </lineage>
</organism>
<accession>A0A2K8UJK1</accession>
<keyword evidence="2" id="KW-0614">Plasmid</keyword>
<protein>
    <submittedName>
        <fullName evidence="2">Uncharacterized protein</fullName>
    </submittedName>
</protein>
<keyword evidence="1" id="KW-0472">Membrane</keyword>
<feature type="transmembrane region" description="Helical" evidence="1">
    <location>
        <begin position="75"/>
        <end position="93"/>
    </location>
</feature>
<evidence type="ECO:0000256" key="1">
    <source>
        <dbReference type="SAM" id="Phobius"/>
    </source>
</evidence>
<keyword evidence="3" id="KW-1185">Reference proteome</keyword>
<dbReference type="KEGG" id="tsy:THSYN_30950"/>
<evidence type="ECO:0000313" key="2">
    <source>
        <dbReference type="EMBL" id="AUB85707.1"/>
    </source>
</evidence>
<dbReference type="AlphaFoldDB" id="A0A2K8UJK1"/>
<feature type="transmembrane region" description="Helical" evidence="1">
    <location>
        <begin position="38"/>
        <end position="54"/>
    </location>
</feature>
<dbReference type="OrthoDB" id="5768378at2"/>
<dbReference type="EMBL" id="CP020372">
    <property type="protein sequence ID" value="AUB85707.1"/>
    <property type="molecule type" value="Genomic_DNA"/>
</dbReference>
<feature type="transmembrane region" description="Helical" evidence="1">
    <location>
        <begin position="147"/>
        <end position="163"/>
    </location>
</feature>
<proteinExistence type="predicted"/>
<geneLocation type="plasmid" evidence="3">
    <name>pts485</name>
</geneLocation>
<feature type="transmembrane region" description="Helical" evidence="1">
    <location>
        <begin position="99"/>
        <end position="116"/>
    </location>
</feature>
<keyword evidence="1" id="KW-0812">Transmembrane</keyword>
<gene>
    <name evidence="2" type="ORF">THSYN_30950</name>
</gene>
<dbReference type="Proteomes" id="UP000232638">
    <property type="component" value="Plasmid pTs485"/>
</dbReference>
<keyword evidence="1" id="KW-1133">Transmembrane helix</keyword>
<reference evidence="2 3" key="1">
    <citation type="submission" date="2017-03" db="EMBL/GenBank/DDBJ databases">
        <title>Complete genome sequence of Candidatus 'Thiodictyon syntrophicum' sp. nov. strain Cad16T, a photolithoautotroph purple sulfur bacterium isolated from an alpine meromictic lake.</title>
        <authorList>
            <person name="Luedin S.M."/>
            <person name="Pothier J.F."/>
            <person name="Danza F."/>
            <person name="Storelli N."/>
            <person name="Wittwer M."/>
            <person name="Tonolla M."/>
        </authorList>
    </citation>
    <scope>NUCLEOTIDE SEQUENCE [LARGE SCALE GENOMIC DNA]</scope>
    <source>
        <strain evidence="2 3">Cad16T</strain>
        <plasmid evidence="3">Plasmid pts485</plasmid>
    </source>
</reference>
<evidence type="ECO:0000313" key="3">
    <source>
        <dbReference type="Proteomes" id="UP000232638"/>
    </source>
</evidence>